<comment type="caution">
    <text evidence="2">The sequence shown here is derived from an EMBL/GenBank/DDBJ whole genome shotgun (WGS) entry which is preliminary data.</text>
</comment>
<reference evidence="2" key="1">
    <citation type="submission" date="2020-07" db="EMBL/GenBank/DDBJ databases">
        <title>Genome sequence and genetic diversity analysis of an under-domesticated orphan crop, white fonio (Digitaria exilis).</title>
        <authorList>
            <person name="Bennetzen J.L."/>
            <person name="Chen S."/>
            <person name="Ma X."/>
            <person name="Wang X."/>
            <person name="Yssel A.E.J."/>
            <person name="Chaluvadi S.R."/>
            <person name="Johnson M."/>
            <person name="Gangashetty P."/>
            <person name="Hamidou F."/>
            <person name="Sanogo M.D."/>
            <person name="Zwaenepoel A."/>
            <person name="Wallace J."/>
            <person name="Van De Peer Y."/>
            <person name="Van Deynze A."/>
        </authorList>
    </citation>
    <scope>NUCLEOTIDE SEQUENCE</scope>
    <source>
        <tissue evidence="2">Leaves</tissue>
    </source>
</reference>
<protein>
    <submittedName>
        <fullName evidence="2">Uncharacterized protein</fullName>
    </submittedName>
</protein>
<accession>A0A835E0F2</accession>
<gene>
    <name evidence="2" type="ORF">HU200_058525</name>
</gene>
<evidence type="ECO:0000313" key="2">
    <source>
        <dbReference type="EMBL" id="KAF8659324.1"/>
    </source>
</evidence>
<organism evidence="2 3">
    <name type="scientific">Digitaria exilis</name>
    <dbReference type="NCBI Taxonomy" id="1010633"/>
    <lineage>
        <taxon>Eukaryota</taxon>
        <taxon>Viridiplantae</taxon>
        <taxon>Streptophyta</taxon>
        <taxon>Embryophyta</taxon>
        <taxon>Tracheophyta</taxon>
        <taxon>Spermatophyta</taxon>
        <taxon>Magnoliopsida</taxon>
        <taxon>Liliopsida</taxon>
        <taxon>Poales</taxon>
        <taxon>Poaceae</taxon>
        <taxon>PACMAD clade</taxon>
        <taxon>Panicoideae</taxon>
        <taxon>Panicodae</taxon>
        <taxon>Paniceae</taxon>
        <taxon>Anthephorinae</taxon>
        <taxon>Digitaria</taxon>
    </lineage>
</organism>
<dbReference type="Proteomes" id="UP000636709">
    <property type="component" value="Unassembled WGS sequence"/>
</dbReference>
<keyword evidence="3" id="KW-1185">Reference proteome</keyword>
<evidence type="ECO:0000313" key="3">
    <source>
        <dbReference type="Proteomes" id="UP000636709"/>
    </source>
</evidence>
<evidence type="ECO:0000256" key="1">
    <source>
        <dbReference type="SAM" id="MobiDB-lite"/>
    </source>
</evidence>
<proteinExistence type="predicted"/>
<feature type="region of interest" description="Disordered" evidence="1">
    <location>
        <begin position="1"/>
        <end position="60"/>
    </location>
</feature>
<sequence>MRLTGPHPAKFPGRLPPSHSRGVRHPATGGGIYESSVAPPSLGRGGMLPRHHRRPAHSEPAFSDQVRFQELCFCWRCWMVNSVYNCQQSNSLLCIFLMKPNVNFPCKVTEHQVL</sequence>
<name>A0A835E0F2_9POAL</name>
<dbReference type="AlphaFoldDB" id="A0A835E0F2"/>
<dbReference type="EMBL" id="JACEFO010002462">
    <property type="protein sequence ID" value="KAF8659324.1"/>
    <property type="molecule type" value="Genomic_DNA"/>
</dbReference>